<gene>
    <name evidence="1" type="ORF">EG028_16465</name>
</gene>
<dbReference type="OrthoDB" id="672834at2"/>
<dbReference type="AlphaFoldDB" id="A0A3N4M9N9"/>
<dbReference type="EMBL" id="RMBX01000008">
    <property type="protein sequence ID" value="RPD40241.1"/>
    <property type="molecule type" value="Genomic_DNA"/>
</dbReference>
<keyword evidence="2" id="KW-1185">Reference proteome</keyword>
<evidence type="ECO:0000313" key="1">
    <source>
        <dbReference type="EMBL" id="RPD40241.1"/>
    </source>
</evidence>
<organism evidence="1 2">
    <name type="scientific">Chitinophaga barathri</name>
    <dbReference type="NCBI Taxonomy" id="1647451"/>
    <lineage>
        <taxon>Bacteria</taxon>
        <taxon>Pseudomonadati</taxon>
        <taxon>Bacteroidota</taxon>
        <taxon>Chitinophagia</taxon>
        <taxon>Chitinophagales</taxon>
        <taxon>Chitinophagaceae</taxon>
        <taxon>Chitinophaga</taxon>
    </lineage>
</organism>
<sequence>METNQLSSNNLLLDLHAEMIQLPKTFRDSVCKECGWSEATFYRKAKGMYPFSNAERDKILAVGDGLLKRIRERCNKYRPR</sequence>
<comment type="caution">
    <text evidence="1">The sequence shown here is derived from an EMBL/GenBank/DDBJ whole genome shotgun (WGS) entry which is preliminary data.</text>
</comment>
<reference evidence="2" key="1">
    <citation type="submission" date="2018-11" db="EMBL/GenBank/DDBJ databases">
        <title>Chitinophaga lutea sp.nov., isolate from arsenic contaminated soil.</title>
        <authorList>
            <person name="Zong Y."/>
        </authorList>
    </citation>
    <scope>NUCLEOTIDE SEQUENCE [LARGE SCALE GENOMIC DNA]</scope>
    <source>
        <strain evidence="2">YLT18</strain>
    </source>
</reference>
<dbReference type="RefSeq" id="WP_120517608.1">
    <property type="nucleotide sequence ID" value="NZ_QXZY01000009.1"/>
</dbReference>
<accession>A0A3N4M9N9</accession>
<evidence type="ECO:0000313" key="2">
    <source>
        <dbReference type="Proteomes" id="UP000279089"/>
    </source>
</evidence>
<protein>
    <submittedName>
        <fullName evidence="1">Uncharacterized protein</fullName>
    </submittedName>
</protein>
<proteinExistence type="predicted"/>
<name>A0A3N4M9N9_9BACT</name>
<dbReference type="Proteomes" id="UP000279089">
    <property type="component" value="Unassembled WGS sequence"/>
</dbReference>